<dbReference type="Proteomes" id="UP001231189">
    <property type="component" value="Unassembled WGS sequence"/>
</dbReference>
<evidence type="ECO:0000313" key="3">
    <source>
        <dbReference type="Proteomes" id="UP001231189"/>
    </source>
</evidence>
<feature type="region of interest" description="Disordered" evidence="1">
    <location>
        <begin position="58"/>
        <end position="125"/>
    </location>
</feature>
<dbReference type="AlphaFoldDB" id="A0AAD8W050"/>
<comment type="caution">
    <text evidence="2">The sequence shown here is derived from an EMBL/GenBank/DDBJ whole genome shotgun (WGS) entry which is preliminary data.</text>
</comment>
<keyword evidence="3" id="KW-1185">Reference proteome</keyword>
<evidence type="ECO:0000313" key="2">
    <source>
        <dbReference type="EMBL" id="KAK1627978.1"/>
    </source>
</evidence>
<proteinExistence type="predicted"/>
<feature type="compositionally biased region" description="Acidic residues" evidence="1">
    <location>
        <begin position="78"/>
        <end position="91"/>
    </location>
</feature>
<sequence>MFSDVLETTPKKSWRNILAVEEKPIADKLYERVMDLKSYGGQTMTGTEFAALLLKRRRRRSPEASAPPTSKRTSGVFADEEEMMFESDEGEIPPPPPKKPRVSSEKTMTTESEDPVKKGSVPPEAHLRHGDFAAQFVKLEAENVELRTELATTKSSAERIKTANKHTSEAWKKAEGLEKEVAKVKAKLEDEQKLKKEA</sequence>
<reference evidence="2" key="1">
    <citation type="submission" date="2023-07" db="EMBL/GenBank/DDBJ databases">
        <title>A chromosome-level genome assembly of Lolium multiflorum.</title>
        <authorList>
            <person name="Chen Y."/>
            <person name="Copetti D."/>
            <person name="Kolliker R."/>
            <person name="Studer B."/>
        </authorList>
    </citation>
    <scope>NUCLEOTIDE SEQUENCE</scope>
    <source>
        <strain evidence="2">02402/16</strain>
        <tissue evidence="2">Leaf</tissue>
    </source>
</reference>
<gene>
    <name evidence="2" type="ORF">QYE76_002293</name>
</gene>
<dbReference type="EMBL" id="JAUUTY010000005">
    <property type="protein sequence ID" value="KAK1627978.1"/>
    <property type="molecule type" value="Genomic_DNA"/>
</dbReference>
<protein>
    <submittedName>
        <fullName evidence="2">Uncharacterized protein</fullName>
    </submittedName>
</protein>
<evidence type="ECO:0000256" key="1">
    <source>
        <dbReference type="SAM" id="MobiDB-lite"/>
    </source>
</evidence>
<name>A0AAD8W050_LOLMU</name>
<organism evidence="2 3">
    <name type="scientific">Lolium multiflorum</name>
    <name type="common">Italian ryegrass</name>
    <name type="synonym">Lolium perenne subsp. multiflorum</name>
    <dbReference type="NCBI Taxonomy" id="4521"/>
    <lineage>
        <taxon>Eukaryota</taxon>
        <taxon>Viridiplantae</taxon>
        <taxon>Streptophyta</taxon>
        <taxon>Embryophyta</taxon>
        <taxon>Tracheophyta</taxon>
        <taxon>Spermatophyta</taxon>
        <taxon>Magnoliopsida</taxon>
        <taxon>Liliopsida</taxon>
        <taxon>Poales</taxon>
        <taxon>Poaceae</taxon>
        <taxon>BOP clade</taxon>
        <taxon>Pooideae</taxon>
        <taxon>Poodae</taxon>
        <taxon>Poeae</taxon>
        <taxon>Poeae Chloroplast Group 2 (Poeae type)</taxon>
        <taxon>Loliodinae</taxon>
        <taxon>Loliinae</taxon>
        <taxon>Lolium</taxon>
    </lineage>
</organism>
<accession>A0AAD8W050</accession>